<reference evidence="11 12" key="1">
    <citation type="submission" date="2024-07" db="EMBL/GenBank/DDBJ databases">
        <title>Draft sequence of the Neodothiora populina.</title>
        <authorList>
            <person name="Drown D.D."/>
            <person name="Schuette U.S."/>
            <person name="Buechlein A.B."/>
            <person name="Rusch D.R."/>
            <person name="Winton L.W."/>
            <person name="Adams G.A."/>
        </authorList>
    </citation>
    <scope>NUCLEOTIDE SEQUENCE [LARGE SCALE GENOMIC DNA]</scope>
    <source>
        <strain evidence="11 12">CPC 39397</strain>
    </source>
</reference>
<feature type="compositionally biased region" description="Basic and acidic residues" evidence="9">
    <location>
        <begin position="546"/>
        <end position="556"/>
    </location>
</feature>
<feature type="compositionally biased region" description="Polar residues" evidence="9">
    <location>
        <begin position="570"/>
        <end position="582"/>
    </location>
</feature>
<dbReference type="InterPro" id="IPR019542">
    <property type="entry name" value="Enhancer_polycomb-like_N"/>
</dbReference>
<feature type="region of interest" description="Disordered" evidence="9">
    <location>
        <begin position="546"/>
        <end position="582"/>
    </location>
</feature>
<comment type="subcellular location">
    <subcellularLocation>
        <location evidence="1 7">Nucleus</location>
    </subcellularLocation>
</comment>
<evidence type="ECO:0000256" key="9">
    <source>
        <dbReference type="SAM" id="MobiDB-lite"/>
    </source>
</evidence>
<evidence type="ECO:0000256" key="1">
    <source>
        <dbReference type="ARBA" id="ARBA00004123"/>
    </source>
</evidence>
<evidence type="ECO:0000256" key="8">
    <source>
        <dbReference type="SAM" id="Coils"/>
    </source>
</evidence>
<evidence type="ECO:0000256" key="4">
    <source>
        <dbReference type="ARBA" id="ARBA00023163"/>
    </source>
</evidence>
<keyword evidence="12" id="KW-1185">Reference proteome</keyword>
<evidence type="ECO:0000256" key="5">
    <source>
        <dbReference type="ARBA" id="ARBA00023242"/>
    </source>
</evidence>
<organism evidence="11 12">
    <name type="scientific">Neodothiora populina</name>
    <dbReference type="NCBI Taxonomy" id="2781224"/>
    <lineage>
        <taxon>Eukaryota</taxon>
        <taxon>Fungi</taxon>
        <taxon>Dikarya</taxon>
        <taxon>Ascomycota</taxon>
        <taxon>Pezizomycotina</taxon>
        <taxon>Dothideomycetes</taxon>
        <taxon>Dothideomycetidae</taxon>
        <taxon>Dothideales</taxon>
        <taxon>Dothioraceae</taxon>
        <taxon>Neodothiora</taxon>
    </lineage>
</organism>
<evidence type="ECO:0000256" key="3">
    <source>
        <dbReference type="ARBA" id="ARBA00023015"/>
    </source>
</evidence>
<keyword evidence="3 7" id="KW-0805">Transcription regulation</keyword>
<evidence type="ECO:0000256" key="6">
    <source>
        <dbReference type="ARBA" id="ARBA00025513"/>
    </source>
</evidence>
<keyword evidence="8" id="KW-0175">Coiled coil</keyword>
<evidence type="ECO:0000313" key="12">
    <source>
        <dbReference type="Proteomes" id="UP001562354"/>
    </source>
</evidence>
<comment type="caution">
    <text evidence="11">The sequence shown here is derived from an EMBL/GenBank/DDBJ whole genome shotgun (WGS) entry which is preliminary data.</text>
</comment>
<gene>
    <name evidence="11" type="ORF">AAFC00_003470</name>
</gene>
<evidence type="ECO:0000259" key="10">
    <source>
        <dbReference type="Pfam" id="PF10513"/>
    </source>
</evidence>
<comment type="similarity">
    <text evidence="2 7">Belongs to the enhancer of polycomb family.</text>
</comment>
<dbReference type="PANTHER" id="PTHR14898">
    <property type="entry name" value="ENHANCER OF POLYCOMB"/>
    <property type="match status" value="1"/>
</dbReference>
<dbReference type="InterPro" id="IPR024943">
    <property type="entry name" value="Enhancer_polycomb"/>
</dbReference>
<keyword evidence="5 7" id="KW-0539">Nucleus</keyword>
<proteinExistence type="inferred from homology"/>
<dbReference type="Proteomes" id="UP001562354">
    <property type="component" value="Unassembled WGS sequence"/>
</dbReference>
<accession>A0ABR3PFG5</accession>
<feature type="region of interest" description="Disordered" evidence="9">
    <location>
        <begin position="309"/>
        <end position="338"/>
    </location>
</feature>
<feature type="domain" description="Enhancer of polycomb-like N-terminal" evidence="10">
    <location>
        <begin position="10"/>
        <end position="160"/>
    </location>
</feature>
<comment type="function">
    <text evidence="6">Component of the NuA4 histone acetyltransferase complex which is involved in transcriptional activation of selected genes principally by acetylation of nucleosomal histone H4 and H2A. The NuA4 complex is also involved in DNA repair. Involved in gene silencing by neighboring heterochromatin, blockage of the silencing spreading along the chromosome, and required for cell cycle progression through G2/M.</text>
</comment>
<evidence type="ECO:0000313" key="11">
    <source>
        <dbReference type="EMBL" id="KAL1304480.1"/>
    </source>
</evidence>
<dbReference type="EMBL" id="JBFMKM010000008">
    <property type="protein sequence ID" value="KAL1304480.1"/>
    <property type="molecule type" value="Genomic_DNA"/>
</dbReference>
<feature type="coiled-coil region" evidence="8">
    <location>
        <begin position="253"/>
        <end position="293"/>
    </location>
</feature>
<dbReference type="GeneID" id="95977171"/>
<protein>
    <recommendedName>
        <fullName evidence="7">Enhancer of polycomb-like protein</fullName>
    </recommendedName>
</protein>
<name>A0ABR3PFG5_9PEZI</name>
<evidence type="ECO:0000256" key="2">
    <source>
        <dbReference type="ARBA" id="ARBA00008035"/>
    </source>
</evidence>
<dbReference type="Pfam" id="PF10513">
    <property type="entry name" value="EPL1"/>
    <property type="match status" value="1"/>
</dbReference>
<dbReference type="RefSeq" id="XP_069200755.1">
    <property type="nucleotide sequence ID" value="XM_069342946.1"/>
</dbReference>
<evidence type="ECO:0000256" key="7">
    <source>
        <dbReference type="RuleBase" id="RU361124"/>
    </source>
</evidence>
<sequence length="582" mass="65781">MSSRVGARFRQRKLSTKHPLQIVREHEIETFAIDDDPQRHIPQVETGVEKAEEIEHHLQAVISASAAAATGGKVAQVFIPTPEAKPSTSTIPYDQLYPKSFSSPQTYIRFSSTVEDCIGPEYCVDEEDDVFLLNINQGKKADDAKLTEDILEEVITFFEHKTTELQPQAAIDHPPPPEFEQFEEVYDDEISADGRTWAKDVYSHWQTRKAQKGNRSLLAPLKFETGQETDDADAYVCFRRREVRQARKTRGRDAQVAEKLKKLRRELEEARQLVMAVNQRERLKKEHIETERKVFEQRSELKRVKIQQGITGEKGDDENLLVNQRPAPKPKARAEGAPRPTTLRINTTRSEGRAPENDLVQLSDLQEETAAAARRFVEDKIQQHRKWNNDWVDITWNPITPPPETASMGGFLPKLEEVQLPTPPASLHSESPGDHLKDVEMKDADADLPTPVSNGGLQEEVAARSMFRFASPPPDKYEHERPSFRRRYGRNGRLFVEKRRSRPFVLEKGVICDSDDESDSDVVVSEFDCHDTHGLSYRATLLATRPKMDPAAEQSRRAVSSGGDVAMANGQGTAGHSASRPQ</sequence>
<keyword evidence="4 7" id="KW-0804">Transcription</keyword>